<dbReference type="AlphaFoldDB" id="A0A7W9SMM9"/>
<evidence type="ECO:0000313" key="3">
    <source>
        <dbReference type="Proteomes" id="UP000520814"/>
    </source>
</evidence>
<feature type="transmembrane region" description="Helical" evidence="1">
    <location>
        <begin position="430"/>
        <end position="453"/>
    </location>
</feature>
<feature type="transmembrane region" description="Helical" evidence="1">
    <location>
        <begin position="459"/>
        <end position="478"/>
    </location>
</feature>
<feature type="transmembrane region" description="Helical" evidence="1">
    <location>
        <begin position="193"/>
        <end position="212"/>
    </location>
</feature>
<feature type="transmembrane region" description="Helical" evidence="1">
    <location>
        <begin position="56"/>
        <end position="73"/>
    </location>
</feature>
<dbReference type="EMBL" id="JACHGW010000001">
    <property type="protein sequence ID" value="MBB6049432.1"/>
    <property type="molecule type" value="Genomic_DNA"/>
</dbReference>
<proteinExistence type="predicted"/>
<keyword evidence="1" id="KW-0812">Transmembrane</keyword>
<feature type="transmembrane region" description="Helical" evidence="1">
    <location>
        <begin position="400"/>
        <end position="423"/>
    </location>
</feature>
<feature type="transmembrane region" description="Helical" evidence="1">
    <location>
        <begin position="325"/>
        <end position="345"/>
    </location>
</feature>
<feature type="transmembrane region" description="Helical" evidence="1">
    <location>
        <begin position="357"/>
        <end position="380"/>
    </location>
</feature>
<evidence type="ECO:0008006" key="4">
    <source>
        <dbReference type="Google" id="ProtNLM"/>
    </source>
</evidence>
<reference evidence="2 3" key="1">
    <citation type="submission" date="2020-08" db="EMBL/GenBank/DDBJ databases">
        <title>Genomic Encyclopedia of Type Strains, Phase IV (KMG-IV): sequencing the most valuable type-strain genomes for metagenomic binning, comparative biology and taxonomic classification.</title>
        <authorList>
            <person name="Goeker M."/>
        </authorList>
    </citation>
    <scope>NUCLEOTIDE SEQUENCE [LARGE SCALE GENOMIC DNA]</scope>
    <source>
        <strain evidence="2 3">DSM 23562</strain>
    </source>
</reference>
<accession>A0A7W9SMM9</accession>
<protein>
    <recommendedName>
        <fullName evidence="4">Glycosyltransferase RgtA/B/C/D-like domain-containing protein</fullName>
    </recommendedName>
</protein>
<feature type="transmembrane region" description="Helical" evidence="1">
    <location>
        <begin position="224"/>
        <end position="243"/>
    </location>
</feature>
<dbReference type="Proteomes" id="UP000520814">
    <property type="component" value="Unassembled WGS sequence"/>
</dbReference>
<name>A0A7W9SMM9_ARMRO</name>
<evidence type="ECO:0000313" key="2">
    <source>
        <dbReference type="EMBL" id="MBB6049432.1"/>
    </source>
</evidence>
<gene>
    <name evidence="2" type="ORF">HNQ39_001194</name>
</gene>
<dbReference type="RefSeq" id="WP_184193037.1">
    <property type="nucleotide sequence ID" value="NZ_JACHGW010000001.1"/>
</dbReference>
<feature type="transmembrane region" description="Helical" evidence="1">
    <location>
        <begin position="104"/>
        <end position="122"/>
    </location>
</feature>
<keyword evidence="1" id="KW-0472">Membrane</keyword>
<comment type="caution">
    <text evidence="2">The sequence shown here is derived from an EMBL/GenBank/DDBJ whole genome shotgun (WGS) entry which is preliminary data.</text>
</comment>
<keyword evidence="3" id="KW-1185">Reference proteome</keyword>
<keyword evidence="1" id="KW-1133">Transmembrane helix</keyword>
<organism evidence="2 3">
    <name type="scientific">Armatimonas rosea</name>
    <dbReference type="NCBI Taxonomy" id="685828"/>
    <lineage>
        <taxon>Bacteria</taxon>
        <taxon>Bacillati</taxon>
        <taxon>Armatimonadota</taxon>
        <taxon>Armatimonadia</taxon>
        <taxon>Armatimonadales</taxon>
        <taxon>Armatimonadaceae</taxon>
        <taxon>Armatimonas</taxon>
    </lineage>
</organism>
<sequence>MLLIFLLSTLGALGLVGLFARRWTLGERLAAAVPLGNLLIGLIGLALASRLGMTPVAMGLAVVLSSAPALVWLRMGPRRRLVRVVRVSLGRMRQHLRTRGRQRVVLGIWYSVFLAFLLRFFWGACYADADGAIWTLNVANLGDLPLHIGIVRGFTVGENFPPDHPALLGARLTYPFIVDFTAALYVRGGASVPGAFFFQDATLVACTLYALWRLTRLFTRDSLAAHLALPLAVFCGGWGFLYIGGDWHLAPSGSLQEFLLHLPKSYTNDADRSLRWGNMLCVLLGTQRSIVLGMPLALTVVRLWWDGKRSGMWLAGLMVGLLPLGHVHTFASMSGVAALQALGSLRRDGFKAALHRWLPFFTLLVLGAVPSLAYMLLGSATHTENFRRFALGWDGGATDVVGWARFWLFNTGPFIPLLVLAALRAPQRVVAFYLPFLLCFIGPNVLQLAPWIWDNLKVLIYWYLLSVPLVAGLLAGWLKTPGLRVWTPLIALCCMAAGAVDAWHVATGSDKQQIFSPQEQRFGEAILAVTPPHAKILTAPAYIHPVYWAGRRMWLGYPGWLSSHGLVYKYREDALLAIYTAATPVEAEALLNQYEIDYIAITPRERGDIPSHGDNKKHLPLNETLFRQRYPVVAQQGEYVLFKVR</sequence>
<feature type="transmembrane region" description="Helical" evidence="1">
    <location>
        <begin position="485"/>
        <end position="506"/>
    </location>
</feature>
<evidence type="ECO:0000256" key="1">
    <source>
        <dbReference type="SAM" id="Phobius"/>
    </source>
</evidence>